<evidence type="ECO:0000313" key="3">
    <source>
        <dbReference type="Proteomes" id="UP000011081"/>
    </source>
</evidence>
<accession>L2GWY6</accession>
<protein>
    <submittedName>
        <fullName evidence="2">Uncharacterized protein</fullName>
    </submittedName>
</protein>
<dbReference type="OrthoDB" id="9999863at2759"/>
<evidence type="ECO:0000256" key="1">
    <source>
        <dbReference type="SAM" id="Phobius"/>
    </source>
</evidence>
<dbReference type="HOGENOM" id="CLU_736085_0_0_1"/>
<dbReference type="InParanoid" id="L2GWY6"/>
<feature type="transmembrane region" description="Helical" evidence="1">
    <location>
        <begin position="165"/>
        <end position="184"/>
    </location>
</feature>
<dbReference type="Proteomes" id="UP000011081">
    <property type="component" value="Unassembled WGS sequence"/>
</dbReference>
<name>L2GWY6_VAVCU</name>
<evidence type="ECO:0000313" key="2">
    <source>
        <dbReference type="EMBL" id="ELA48149.1"/>
    </source>
</evidence>
<sequence length="376" mass="43327">MMRYQLIARMSLHTFITNVFKTFYLRTVMKELGAKVRSYGECLVSAVIYILFLVVDFYVTILISDDTWMRVPAGKHDFSIAVRGVSAGMMGMRMLRGKHRIVPLHVEREYRDRVLQIYFLGVITWRVLAVYSNGLCLFACTKVSYDSIAVLLICVHDRCLAWPSMLWALILVQNGSLGWSRFALASLQMRSLDGLPCDECIIGSDLMYRYYCFGSRCTTRVADWHVRSHLPRNVRIGQKIDGRHHISTHSGMTSKTKRAKFRVIIVARNVAKFYCNLKTRSAILAESMTSNRYGDKCVYTRKPQLKPKRDEFEACGGHGTKTSGKVRHYVNLFEQWCKSKAKFGYPSGNSKRIVAMGRSKFRALLRYWQKRCLLVN</sequence>
<dbReference type="GeneID" id="19878274"/>
<feature type="transmembrane region" description="Helical" evidence="1">
    <location>
        <begin position="117"/>
        <end position="145"/>
    </location>
</feature>
<keyword evidence="3" id="KW-1185">Reference proteome</keyword>
<dbReference type="EMBL" id="GL877407">
    <property type="protein sequence ID" value="ELA48149.1"/>
    <property type="molecule type" value="Genomic_DNA"/>
</dbReference>
<dbReference type="RefSeq" id="XP_008073405.1">
    <property type="nucleotide sequence ID" value="XM_008075214.1"/>
</dbReference>
<keyword evidence="1" id="KW-0472">Membrane</keyword>
<keyword evidence="1" id="KW-1133">Transmembrane helix</keyword>
<dbReference type="VEuPathDB" id="MicrosporidiaDB:VCUG_00387"/>
<reference evidence="3" key="1">
    <citation type="submission" date="2011-03" db="EMBL/GenBank/DDBJ databases">
        <title>The genome sequence of Vavraia culicis strain floridensis.</title>
        <authorList>
            <consortium name="The Broad Institute Genome Sequencing Platform"/>
            <person name="Cuomo C."/>
            <person name="Becnel J."/>
            <person name="Sanscrainte N."/>
            <person name="Young S.K."/>
            <person name="Zeng Q."/>
            <person name="Gargeya S."/>
            <person name="Fitzgerald M."/>
            <person name="Haas B."/>
            <person name="Abouelleil A."/>
            <person name="Alvarado L."/>
            <person name="Arachchi H.M."/>
            <person name="Berlin A."/>
            <person name="Chapman S.B."/>
            <person name="Gearin G."/>
            <person name="Goldberg J."/>
            <person name="Griggs A."/>
            <person name="Gujja S."/>
            <person name="Hansen M."/>
            <person name="Heiman D."/>
            <person name="Howarth C."/>
            <person name="Larimer J."/>
            <person name="Lui A."/>
            <person name="MacDonald P.J.P."/>
            <person name="McCowen C."/>
            <person name="Montmayeur A."/>
            <person name="Murphy C."/>
            <person name="Neiman D."/>
            <person name="Pearson M."/>
            <person name="Priest M."/>
            <person name="Roberts A."/>
            <person name="Saif S."/>
            <person name="Shea T."/>
            <person name="Sisk P."/>
            <person name="Stolte C."/>
            <person name="Sykes S."/>
            <person name="Wortman J."/>
            <person name="Nusbaum C."/>
            <person name="Birren B."/>
        </authorList>
    </citation>
    <scope>NUCLEOTIDE SEQUENCE [LARGE SCALE GENOMIC DNA]</scope>
    <source>
        <strain evidence="3">floridensis</strain>
    </source>
</reference>
<organism evidence="2 3">
    <name type="scientific">Vavraia culicis (isolate floridensis)</name>
    <name type="common">Microsporidian parasite</name>
    <dbReference type="NCBI Taxonomy" id="948595"/>
    <lineage>
        <taxon>Eukaryota</taxon>
        <taxon>Fungi</taxon>
        <taxon>Fungi incertae sedis</taxon>
        <taxon>Microsporidia</taxon>
        <taxon>Pleistophoridae</taxon>
        <taxon>Vavraia</taxon>
    </lineage>
</organism>
<dbReference type="AlphaFoldDB" id="L2GWY6"/>
<proteinExistence type="predicted"/>
<gene>
    <name evidence="2" type="ORF">VCUG_00387</name>
</gene>
<keyword evidence="1" id="KW-0812">Transmembrane</keyword>
<feature type="transmembrane region" description="Helical" evidence="1">
    <location>
        <begin position="42"/>
        <end position="63"/>
    </location>
</feature>